<dbReference type="EMBL" id="CAXDID020000084">
    <property type="protein sequence ID" value="CAL6019937.1"/>
    <property type="molecule type" value="Genomic_DNA"/>
</dbReference>
<dbReference type="SUPFAM" id="SSF81665">
    <property type="entry name" value="Calcium ATPase, transmembrane domain M"/>
    <property type="match status" value="1"/>
</dbReference>
<protein>
    <submittedName>
        <fullName evidence="4">Plasma membrane calcium-transporting ATPase</fullName>
    </submittedName>
    <submittedName>
        <fullName evidence="5">Plasma_membrane calcium-transporting ATPase</fullName>
    </submittedName>
</protein>
<dbReference type="PANTHER" id="PTHR24093">
    <property type="entry name" value="CATION TRANSPORTING ATPASE"/>
    <property type="match status" value="1"/>
</dbReference>
<evidence type="ECO:0000313" key="5">
    <source>
        <dbReference type="EMBL" id="CAL6019937.1"/>
    </source>
</evidence>
<keyword evidence="6" id="KW-1185">Reference proteome</keyword>
<dbReference type="AlphaFoldDB" id="A0AA86TZY7"/>
<dbReference type="GO" id="GO:0005388">
    <property type="term" value="F:P-type calcium transporter activity"/>
    <property type="evidence" value="ECO:0007669"/>
    <property type="project" value="TreeGrafter"/>
</dbReference>
<sequence length="229" mass="25736">MSEFTTEYLQSIVFERKKVDIEHIVSSISSESGLSDEQVLSSRESHGSNYKKPPKFISIVISNAKSNLTILNILLAFACNIRNGQFIGNYFYLSFTIISTLIFQSALTHFFYQKRNTEQISVIRKQKVNIQFQDLVVGDIILCYPSTPLPDSVLISDSLLTVQKFCAQKKQIKNVEFPFILNGSVSRGSGRVIVTAVGENSFQERKGRNFGTGVLGAMAFWAMVLVQRK</sequence>
<dbReference type="PANTHER" id="PTHR24093:SF369">
    <property type="entry name" value="CALCIUM-TRANSPORTING ATPASE"/>
    <property type="match status" value="1"/>
</dbReference>
<evidence type="ECO:0000256" key="1">
    <source>
        <dbReference type="ARBA" id="ARBA00004127"/>
    </source>
</evidence>
<feature type="transmembrane region" description="Helical" evidence="3">
    <location>
        <begin position="56"/>
        <end position="78"/>
    </location>
</feature>
<keyword evidence="3" id="KW-0812">Transmembrane</keyword>
<keyword evidence="3" id="KW-0472">Membrane</keyword>
<dbReference type="InterPro" id="IPR023298">
    <property type="entry name" value="ATPase_P-typ_TM_dom_sf"/>
</dbReference>
<reference evidence="4" key="1">
    <citation type="submission" date="2023-06" db="EMBL/GenBank/DDBJ databases">
        <authorList>
            <person name="Kurt Z."/>
        </authorList>
    </citation>
    <scope>NUCLEOTIDE SEQUENCE</scope>
</reference>
<comment type="subcellular location">
    <subcellularLocation>
        <location evidence="1">Endomembrane system</location>
        <topology evidence="1">Multi-pass membrane protein</topology>
    </subcellularLocation>
</comment>
<gene>
    <name evidence="4" type="ORF">HINF_LOCUS22574</name>
    <name evidence="5" type="ORF">HINF_LOCUS27188</name>
</gene>
<accession>A0AA86TZY7</accession>
<comment type="caution">
    <text evidence="4">The sequence shown here is derived from an EMBL/GenBank/DDBJ whole genome shotgun (WGS) entry which is preliminary data.</text>
</comment>
<evidence type="ECO:0000256" key="3">
    <source>
        <dbReference type="SAM" id="Phobius"/>
    </source>
</evidence>
<evidence type="ECO:0000313" key="6">
    <source>
        <dbReference type="Proteomes" id="UP001642409"/>
    </source>
</evidence>
<dbReference type="GO" id="GO:0005886">
    <property type="term" value="C:plasma membrane"/>
    <property type="evidence" value="ECO:0007669"/>
    <property type="project" value="TreeGrafter"/>
</dbReference>
<keyword evidence="3" id="KW-1133">Transmembrane helix</keyword>
<dbReference type="GO" id="GO:0012505">
    <property type="term" value="C:endomembrane system"/>
    <property type="evidence" value="ECO:0007669"/>
    <property type="project" value="UniProtKB-SubCell"/>
</dbReference>
<reference evidence="5 6" key="2">
    <citation type="submission" date="2024-07" db="EMBL/GenBank/DDBJ databases">
        <authorList>
            <person name="Akdeniz Z."/>
        </authorList>
    </citation>
    <scope>NUCLEOTIDE SEQUENCE [LARGE SCALE GENOMIC DNA]</scope>
</reference>
<keyword evidence="2" id="KW-0460">Magnesium</keyword>
<evidence type="ECO:0000313" key="4">
    <source>
        <dbReference type="EMBL" id="CAI9934929.1"/>
    </source>
</evidence>
<feature type="transmembrane region" description="Helical" evidence="3">
    <location>
        <begin position="90"/>
        <end position="112"/>
    </location>
</feature>
<dbReference type="Proteomes" id="UP001642409">
    <property type="component" value="Unassembled WGS sequence"/>
</dbReference>
<proteinExistence type="predicted"/>
<dbReference type="EMBL" id="CATOUU010000590">
    <property type="protein sequence ID" value="CAI9934929.1"/>
    <property type="molecule type" value="Genomic_DNA"/>
</dbReference>
<organism evidence="4">
    <name type="scientific">Hexamita inflata</name>
    <dbReference type="NCBI Taxonomy" id="28002"/>
    <lineage>
        <taxon>Eukaryota</taxon>
        <taxon>Metamonada</taxon>
        <taxon>Diplomonadida</taxon>
        <taxon>Hexamitidae</taxon>
        <taxon>Hexamitinae</taxon>
        <taxon>Hexamita</taxon>
    </lineage>
</organism>
<evidence type="ECO:0000256" key="2">
    <source>
        <dbReference type="ARBA" id="ARBA00022842"/>
    </source>
</evidence>
<name>A0AA86TZY7_9EUKA</name>